<feature type="chain" id="PRO_5038655004" evidence="2">
    <location>
        <begin position="21"/>
        <end position="275"/>
    </location>
</feature>
<keyword evidence="4" id="KW-1185">Reference proteome</keyword>
<dbReference type="Proteomes" id="UP000255355">
    <property type="component" value="Unassembled WGS sequence"/>
</dbReference>
<comment type="caution">
    <text evidence="3">The sequence shown here is derived from an EMBL/GenBank/DDBJ whole genome shotgun (WGS) entry which is preliminary data.</text>
</comment>
<evidence type="ECO:0000313" key="3">
    <source>
        <dbReference type="EMBL" id="RDI42951.1"/>
    </source>
</evidence>
<reference evidence="3 4" key="1">
    <citation type="submission" date="2018-07" db="EMBL/GenBank/DDBJ databases">
        <title>Genomic Encyclopedia of Type Strains, Phase IV (KMG-IV): sequencing the most valuable type-strain genomes for metagenomic binning, comparative biology and taxonomic classification.</title>
        <authorList>
            <person name="Goeker M."/>
        </authorList>
    </citation>
    <scope>NUCLEOTIDE SEQUENCE [LARGE SCALE GENOMIC DNA]</scope>
    <source>
        <strain evidence="3 4">DSM 44952</strain>
    </source>
</reference>
<sequence length="275" mass="28801">MRMCRALQVVLVGGAMVVVAACGANGSESVGGRSSAATGISRTSLEAHDGVTVSGLAVPPTPRTGGPISVRPAPPGEPPAPPDRSGTVILRTVTLSGIAVPYVPVDLRLVRPCDPAGHDIAEGTPEVRRWDATTDANGQAVFAVPTGCFRFGMDPPAGTNPVPEGLHSLFVESPRQTVYGLLRFQDPAPDPVCAPQTIVHDLGVGPPLDRAPATVGECDGYWAVIAWDVPGDSQRIVRHGDGGWTTYVVFPHDRCWRTAESDGAPAVLRKYFQAC</sequence>
<evidence type="ECO:0000313" key="4">
    <source>
        <dbReference type="Proteomes" id="UP000255355"/>
    </source>
</evidence>
<accession>A0A370GH19</accession>
<dbReference type="AlphaFoldDB" id="A0A370GH19"/>
<protein>
    <submittedName>
        <fullName evidence="3">Uncharacterized protein</fullName>
    </submittedName>
</protein>
<feature type="region of interest" description="Disordered" evidence="1">
    <location>
        <begin position="51"/>
        <end position="85"/>
    </location>
</feature>
<dbReference type="PROSITE" id="PS51257">
    <property type="entry name" value="PROKAR_LIPOPROTEIN"/>
    <property type="match status" value="1"/>
</dbReference>
<feature type="signal peptide" evidence="2">
    <location>
        <begin position="1"/>
        <end position="20"/>
    </location>
</feature>
<organism evidence="3 4">
    <name type="scientific">Nocardia mexicana</name>
    <dbReference type="NCBI Taxonomy" id="279262"/>
    <lineage>
        <taxon>Bacteria</taxon>
        <taxon>Bacillati</taxon>
        <taxon>Actinomycetota</taxon>
        <taxon>Actinomycetes</taxon>
        <taxon>Mycobacteriales</taxon>
        <taxon>Nocardiaceae</taxon>
        <taxon>Nocardia</taxon>
    </lineage>
</organism>
<name>A0A370GH19_9NOCA</name>
<dbReference type="EMBL" id="QQAZ01000023">
    <property type="protein sequence ID" value="RDI42951.1"/>
    <property type="molecule type" value="Genomic_DNA"/>
</dbReference>
<feature type="compositionally biased region" description="Pro residues" evidence="1">
    <location>
        <begin position="72"/>
        <end position="82"/>
    </location>
</feature>
<dbReference type="RefSeq" id="WP_068031026.1">
    <property type="nucleotide sequence ID" value="NZ_QQAZ01000023.1"/>
</dbReference>
<evidence type="ECO:0000256" key="1">
    <source>
        <dbReference type="SAM" id="MobiDB-lite"/>
    </source>
</evidence>
<proteinExistence type="predicted"/>
<evidence type="ECO:0000256" key="2">
    <source>
        <dbReference type="SAM" id="SignalP"/>
    </source>
</evidence>
<keyword evidence="2" id="KW-0732">Signal</keyword>
<gene>
    <name evidence="3" type="ORF">DFR68_12385</name>
</gene>